<evidence type="ECO:0000313" key="2">
    <source>
        <dbReference type="Proteomes" id="UP000258309"/>
    </source>
</evidence>
<proteinExistence type="predicted"/>
<comment type="caution">
    <text evidence="1">The sequence shown here is derived from an EMBL/GenBank/DDBJ whole genome shotgun (WGS) entry which is preliminary data.</text>
</comment>
<accession>A0A3E2GSV9</accession>
<name>A0A3E2GSV9_SCYLI</name>
<dbReference type="Proteomes" id="UP000258309">
    <property type="component" value="Unassembled WGS sequence"/>
</dbReference>
<keyword evidence="2" id="KW-1185">Reference proteome</keyword>
<organism evidence="1 2">
    <name type="scientific">Scytalidium lignicola</name>
    <name type="common">Hyphomycete</name>
    <dbReference type="NCBI Taxonomy" id="5539"/>
    <lineage>
        <taxon>Eukaryota</taxon>
        <taxon>Fungi</taxon>
        <taxon>Dikarya</taxon>
        <taxon>Ascomycota</taxon>
        <taxon>Pezizomycotina</taxon>
        <taxon>Leotiomycetes</taxon>
        <taxon>Leotiomycetes incertae sedis</taxon>
        <taxon>Scytalidium</taxon>
    </lineage>
</organism>
<protein>
    <submittedName>
        <fullName evidence="1">Uncharacterized protein</fullName>
    </submittedName>
</protein>
<gene>
    <name evidence="1" type="ORF">B7463_g12079</name>
</gene>
<dbReference type="AlphaFoldDB" id="A0A3E2GSV9"/>
<dbReference type="EMBL" id="NCSJ02000477">
    <property type="protein sequence ID" value="RFU24254.1"/>
    <property type="molecule type" value="Genomic_DNA"/>
</dbReference>
<reference evidence="1 2" key="1">
    <citation type="submission" date="2018-05" db="EMBL/GenBank/DDBJ databases">
        <title>Draft genome sequence of Scytalidium lignicola DSM 105466, a ubiquitous saprotrophic fungus.</title>
        <authorList>
            <person name="Buettner E."/>
            <person name="Gebauer A.M."/>
            <person name="Hofrichter M."/>
            <person name="Liers C."/>
            <person name="Kellner H."/>
        </authorList>
    </citation>
    <scope>NUCLEOTIDE SEQUENCE [LARGE SCALE GENOMIC DNA]</scope>
    <source>
        <strain evidence="1 2">DSM 105466</strain>
    </source>
</reference>
<feature type="non-terminal residue" evidence="1">
    <location>
        <position position="91"/>
    </location>
</feature>
<feature type="non-terminal residue" evidence="1">
    <location>
        <position position="1"/>
    </location>
</feature>
<sequence length="91" mass="10046">MPVQQVAMLSKPHHRYLFAAAAAAATTTTTTGATGTQRAYPPEGLFGVLDHELRLGLQNHSHPLFLPSSSIFREDEPVAQNKQTHHQQYLL</sequence>
<evidence type="ECO:0000313" key="1">
    <source>
        <dbReference type="EMBL" id="RFU24254.1"/>
    </source>
</evidence>